<dbReference type="InterPro" id="IPR052709">
    <property type="entry name" value="Transposase-MT_Hybrid"/>
</dbReference>
<evidence type="ECO:0000313" key="3">
    <source>
        <dbReference type="Proteomes" id="UP001148838"/>
    </source>
</evidence>
<evidence type="ECO:0000313" key="2">
    <source>
        <dbReference type="EMBL" id="KAJ4444942.1"/>
    </source>
</evidence>
<feature type="region of interest" description="Disordered" evidence="1">
    <location>
        <begin position="130"/>
        <end position="153"/>
    </location>
</feature>
<name>A0ABQ8TF42_PERAM</name>
<organism evidence="2 3">
    <name type="scientific">Periplaneta americana</name>
    <name type="common">American cockroach</name>
    <name type="synonym">Blatta americana</name>
    <dbReference type="NCBI Taxonomy" id="6978"/>
    <lineage>
        <taxon>Eukaryota</taxon>
        <taxon>Metazoa</taxon>
        <taxon>Ecdysozoa</taxon>
        <taxon>Arthropoda</taxon>
        <taxon>Hexapoda</taxon>
        <taxon>Insecta</taxon>
        <taxon>Pterygota</taxon>
        <taxon>Neoptera</taxon>
        <taxon>Polyneoptera</taxon>
        <taxon>Dictyoptera</taxon>
        <taxon>Blattodea</taxon>
        <taxon>Blattoidea</taxon>
        <taxon>Blattidae</taxon>
        <taxon>Blattinae</taxon>
        <taxon>Periplaneta</taxon>
    </lineage>
</organism>
<dbReference type="Gene3D" id="1.10.10.1450">
    <property type="match status" value="1"/>
</dbReference>
<keyword evidence="3" id="KW-1185">Reference proteome</keyword>
<sequence length="153" mass="17306">MAGLREGGNEPAGSLKAICNLIYETPAPDQETFLSRILAAFDEVREMLDVFGRVRQNFLRLSYACIECGNVCKMIDNDDSFRQRAVIEFLIKEKKSSAEIHLRHQHAYGDVCIGASNVRRWMKHFKYGNKSTQDESRRGSASNCLRGTQQGKS</sequence>
<dbReference type="Proteomes" id="UP001148838">
    <property type="component" value="Unassembled WGS sequence"/>
</dbReference>
<feature type="compositionally biased region" description="Polar residues" evidence="1">
    <location>
        <begin position="139"/>
        <end position="153"/>
    </location>
</feature>
<reference evidence="2 3" key="1">
    <citation type="journal article" date="2022" name="Allergy">
        <title>Genome assembly and annotation of Periplaneta americana reveal a comprehensive cockroach allergen profile.</title>
        <authorList>
            <person name="Wang L."/>
            <person name="Xiong Q."/>
            <person name="Saelim N."/>
            <person name="Wang L."/>
            <person name="Nong W."/>
            <person name="Wan A.T."/>
            <person name="Shi M."/>
            <person name="Liu X."/>
            <person name="Cao Q."/>
            <person name="Hui J.H.L."/>
            <person name="Sookrung N."/>
            <person name="Leung T.F."/>
            <person name="Tungtrongchitr A."/>
            <person name="Tsui S.K.W."/>
        </authorList>
    </citation>
    <scope>NUCLEOTIDE SEQUENCE [LARGE SCALE GENOMIC DNA]</scope>
    <source>
        <strain evidence="2">PWHHKU_190912</strain>
    </source>
</reference>
<dbReference type="EMBL" id="JAJSOF020000011">
    <property type="protein sequence ID" value="KAJ4444942.1"/>
    <property type="molecule type" value="Genomic_DNA"/>
</dbReference>
<accession>A0ABQ8TF42</accession>
<proteinExistence type="predicted"/>
<dbReference type="PANTHER" id="PTHR46060">
    <property type="entry name" value="MARINER MOS1 TRANSPOSASE-LIKE PROTEIN"/>
    <property type="match status" value="1"/>
</dbReference>
<gene>
    <name evidence="2" type="ORF">ANN_06741</name>
</gene>
<protein>
    <submittedName>
        <fullName evidence="2">Uncharacterized protein</fullName>
    </submittedName>
</protein>
<comment type="caution">
    <text evidence="2">The sequence shown here is derived from an EMBL/GenBank/DDBJ whole genome shotgun (WGS) entry which is preliminary data.</text>
</comment>
<dbReference type="PANTHER" id="PTHR46060:SF1">
    <property type="entry name" value="MARINER MOS1 TRANSPOSASE-LIKE PROTEIN"/>
    <property type="match status" value="1"/>
</dbReference>
<evidence type="ECO:0000256" key="1">
    <source>
        <dbReference type="SAM" id="MobiDB-lite"/>
    </source>
</evidence>